<reference evidence="1" key="2">
    <citation type="journal article" date="2022" name="New Phytol.">
        <title>Evolutionary transition to the ectomycorrhizal habit in the genomes of a hyperdiverse lineage of mushroom-forming fungi.</title>
        <authorList>
            <person name="Looney B."/>
            <person name="Miyauchi S."/>
            <person name="Morin E."/>
            <person name="Drula E."/>
            <person name="Courty P.E."/>
            <person name="Kohler A."/>
            <person name="Kuo A."/>
            <person name="LaButti K."/>
            <person name="Pangilinan J."/>
            <person name="Lipzen A."/>
            <person name="Riley R."/>
            <person name="Andreopoulos W."/>
            <person name="He G."/>
            <person name="Johnson J."/>
            <person name="Nolan M."/>
            <person name="Tritt A."/>
            <person name="Barry K.W."/>
            <person name="Grigoriev I.V."/>
            <person name="Nagy L.G."/>
            <person name="Hibbett D."/>
            <person name="Henrissat B."/>
            <person name="Matheny P.B."/>
            <person name="Labbe J."/>
            <person name="Martin F.M."/>
        </authorList>
    </citation>
    <scope>NUCLEOTIDE SEQUENCE</scope>
    <source>
        <strain evidence="1">HHB10654</strain>
    </source>
</reference>
<evidence type="ECO:0000313" key="1">
    <source>
        <dbReference type="EMBL" id="KAI0067664.1"/>
    </source>
</evidence>
<proteinExistence type="predicted"/>
<dbReference type="EMBL" id="MU277189">
    <property type="protein sequence ID" value="KAI0067664.1"/>
    <property type="molecule type" value="Genomic_DNA"/>
</dbReference>
<sequence>MLWFRRRSRLDVYRHHHHHHHHPRRHVQHATFTGFLLFSAFLLFLLVGLSLPIIKPIYLLQLNAIPEANEPVTSIGTEVRFGVWGFCVTSALNPPTIFTNSGDCFGPQLGYTISPDVISLLTSDTTDVEIVLKALTVLLVLHPVASGLSLLTVLPIALTCCVFHPAPWIISLILCIITAIISSLVLAVDLALVIVARDRLKDLTVAHLTADWGNGVWMVVVAVALTWSCVVLVSARVCRCCGYGRKYDRY</sequence>
<evidence type="ECO:0000313" key="2">
    <source>
        <dbReference type="Proteomes" id="UP000814140"/>
    </source>
</evidence>
<accession>A0ACB8TGV5</accession>
<reference evidence="1" key="1">
    <citation type="submission" date="2021-03" db="EMBL/GenBank/DDBJ databases">
        <authorList>
            <consortium name="DOE Joint Genome Institute"/>
            <person name="Ahrendt S."/>
            <person name="Looney B.P."/>
            <person name="Miyauchi S."/>
            <person name="Morin E."/>
            <person name="Drula E."/>
            <person name="Courty P.E."/>
            <person name="Chicoki N."/>
            <person name="Fauchery L."/>
            <person name="Kohler A."/>
            <person name="Kuo A."/>
            <person name="Labutti K."/>
            <person name="Pangilinan J."/>
            <person name="Lipzen A."/>
            <person name="Riley R."/>
            <person name="Andreopoulos W."/>
            <person name="He G."/>
            <person name="Johnson J."/>
            <person name="Barry K.W."/>
            <person name="Grigoriev I.V."/>
            <person name="Nagy L."/>
            <person name="Hibbett D."/>
            <person name="Henrissat B."/>
            <person name="Matheny P.B."/>
            <person name="Labbe J."/>
            <person name="Martin F."/>
        </authorList>
    </citation>
    <scope>NUCLEOTIDE SEQUENCE</scope>
    <source>
        <strain evidence="1">HHB10654</strain>
    </source>
</reference>
<organism evidence="1 2">
    <name type="scientific">Artomyces pyxidatus</name>
    <dbReference type="NCBI Taxonomy" id="48021"/>
    <lineage>
        <taxon>Eukaryota</taxon>
        <taxon>Fungi</taxon>
        <taxon>Dikarya</taxon>
        <taxon>Basidiomycota</taxon>
        <taxon>Agaricomycotina</taxon>
        <taxon>Agaricomycetes</taxon>
        <taxon>Russulales</taxon>
        <taxon>Auriscalpiaceae</taxon>
        <taxon>Artomyces</taxon>
    </lineage>
</organism>
<name>A0ACB8TGV5_9AGAM</name>
<comment type="caution">
    <text evidence="1">The sequence shown here is derived from an EMBL/GenBank/DDBJ whole genome shotgun (WGS) entry which is preliminary data.</text>
</comment>
<protein>
    <submittedName>
        <fullName evidence="1">Uncharacterized protein</fullName>
    </submittedName>
</protein>
<dbReference type="Proteomes" id="UP000814140">
    <property type="component" value="Unassembled WGS sequence"/>
</dbReference>
<gene>
    <name evidence="1" type="ORF">BV25DRAFT_847757</name>
</gene>
<keyword evidence="2" id="KW-1185">Reference proteome</keyword>